<dbReference type="Pfam" id="PF13481">
    <property type="entry name" value="AAA_25"/>
    <property type="match status" value="1"/>
</dbReference>
<dbReference type="Gene3D" id="3.40.50.300">
    <property type="entry name" value="P-loop containing nucleotide triphosphate hydrolases"/>
    <property type="match status" value="1"/>
</dbReference>
<dbReference type="EMBL" id="JAAOLE020000001">
    <property type="protein sequence ID" value="NVI46818.1"/>
    <property type="molecule type" value="Genomic_DNA"/>
</dbReference>
<comment type="caution">
    <text evidence="1">The sequence shown here is derived from an EMBL/GenBank/DDBJ whole genome shotgun (WGS) entry which is preliminary data.</text>
</comment>
<reference evidence="1" key="1">
    <citation type="submission" date="2020-06" db="EMBL/GenBank/DDBJ databases">
        <title>Whole Genome Sequence of Bradyrhizobium sp. Strain 1S1.</title>
        <authorList>
            <person name="Bromfield E.S.P."/>
            <person name="Cloutier S."/>
        </authorList>
    </citation>
    <scope>NUCLEOTIDE SEQUENCE [LARGE SCALE GENOMIC DNA]</scope>
    <source>
        <strain evidence="1">1S1</strain>
    </source>
</reference>
<evidence type="ECO:0000313" key="1">
    <source>
        <dbReference type="EMBL" id="NVI46818.1"/>
    </source>
</evidence>
<gene>
    <name evidence="1" type="ORF">HAP48_028425</name>
</gene>
<protein>
    <submittedName>
        <fullName evidence="1">AAA family ATPase</fullName>
    </submittedName>
</protein>
<dbReference type="InterPro" id="IPR027417">
    <property type="entry name" value="P-loop_NTPase"/>
</dbReference>
<dbReference type="AlphaFoldDB" id="A0A973W3D8"/>
<name>A0A973W3D8_9BRAD</name>
<organism evidence="1">
    <name type="scientific">Bradyrhizobium septentrionale</name>
    <dbReference type="NCBI Taxonomy" id="1404411"/>
    <lineage>
        <taxon>Bacteria</taxon>
        <taxon>Pseudomonadati</taxon>
        <taxon>Pseudomonadota</taxon>
        <taxon>Alphaproteobacteria</taxon>
        <taxon>Hyphomicrobiales</taxon>
        <taxon>Nitrobacteraceae</taxon>
        <taxon>Bradyrhizobium</taxon>
    </lineage>
</organism>
<dbReference type="SUPFAM" id="SSF52540">
    <property type="entry name" value="P-loop containing nucleoside triphosphate hydrolases"/>
    <property type="match status" value="1"/>
</dbReference>
<accession>A0A973W3D8</accession>
<dbReference type="RefSeq" id="WP_166206340.1">
    <property type="nucleotide sequence ID" value="NZ_CP088285.1"/>
</dbReference>
<proteinExistence type="predicted"/>
<sequence>MNAPAPITDAQLALRNIARDVAIAPRGERLSALRTSALRLQSIVAEGWIHPAQVTDKIFEVARSHGLAGEPGSDEEVLIGDIAYEVTLPASMRDPEEPPFPDSPDAYGIHSEPAREPAPAVPLALICPPAWRDLPLEEMRWLATNRIPAGDATILSGDGGGGKTTVALQLSIAVERGLGDWLGTTCLSGQVIFFSGEEPEPEMRRRLDRVARKRGLEPSEIAGLHFHFADPDGCLLGLSRPNGPIVPTPLFDRLCTAALEIRPALIVVDSIAAVFGGNQNDRVHARSFVGMFRRLARQADCAVLLLDHPSLSGITSGTGRGGSMDWQNATRARLHLETVSDAEEGIDRILEVKKINYGAPGEKVKLRWEDGCFVPDSAPALTRATGFNTVDRAYLACLDRLTLQGREVREHPGRGYAPKVFADMPEANGITARAFKAAQERLFSAGLIQNVTEGPASKRTKHIARGNTDGADA</sequence>